<sequence length="66" mass="8080">MYCRCFRIYKNMQIINELKVMVIWISVLCEYNGQNQAKLLNMIKRIVFVEIIQCRAIYDHFRAYIN</sequence>
<dbReference type="AlphaFoldDB" id="A0A2S1FXE3"/>
<reference evidence="1" key="1">
    <citation type="submission" date="2017-12" db="EMBL/GenBank/DDBJ databases">
        <title>Complete Sequences of the chloroplast DNA of the Grateloupia filicina.</title>
        <authorList>
            <person name="Liu T."/>
            <person name="Liu C."/>
            <person name="Li Y."/>
        </authorList>
    </citation>
    <scope>NUCLEOTIDE SEQUENCE</scope>
</reference>
<geneLocation type="chloroplast" evidence="1"/>
<keyword evidence="1" id="KW-0150">Chloroplast</keyword>
<name>A0A2S1FXE3_9FLOR</name>
<evidence type="ECO:0000313" key="1">
    <source>
        <dbReference type="EMBL" id="AWD77437.1"/>
    </source>
</evidence>
<accession>A0A2S1FXE3</accession>
<organism evidence="1">
    <name type="scientific">Grateloupia filicina</name>
    <dbReference type="NCBI Taxonomy" id="31455"/>
    <lineage>
        <taxon>Eukaryota</taxon>
        <taxon>Rhodophyta</taxon>
        <taxon>Florideophyceae</taxon>
        <taxon>Rhodymeniophycidae</taxon>
        <taxon>Halymeniales</taxon>
        <taxon>Halymeniaceae</taxon>
        <taxon>Grateloupia</taxon>
    </lineage>
</organism>
<dbReference type="EMBL" id="MG598531">
    <property type="protein sequence ID" value="AWD77437.1"/>
    <property type="molecule type" value="Genomic_DNA"/>
</dbReference>
<keyword evidence="1" id="KW-0934">Plastid</keyword>
<protein>
    <submittedName>
        <fullName evidence="1">Uncharacterized protein</fullName>
    </submittedName>
</protein>
<proteinExistence type="predicted"/>
<gene>
    <name evidence="1" type="ORF">Grafi_p171</name>
</gene>